<keyword evidence="8" id="KW-1185">Reference proteome</keyword>
<evidence type="ECO:0000256" key="2">
    <source>
        <dbReference type="ARBA" id="ARBA00022475"/>
    </source>
</evidence>
<feature type="transmembrane region" description="Helical" evidence="6">
    <location>
        <begin position="349"/>
        <end position="370"/>
    </location>
</feature>
<dbReference type="InterPro" id="IPR002797">
    <property type="entry name" value="Polysacc_synth"/>
</dbReference>
<dbReference type="Proteomes" id="UP001142325">
    <property type="component" value="Unassembled WGS sequence"/>
</dbReference>
<dbReference type="EMBL" id="BSET01000001">
    <property type="protein sequence ID" value="GLK00542.1"/>
    <property type="molecule type" value="Genomic_DNA"/>
</dbReference>
<reference evidence="7" key="2">
    <citation type="submission" date="2023-01" db="EMBL/GenBank/DDBJ databases">
        <authorList>
            <person name="Sun Q."/>
            <person name="Evtushenko L."/>
        </authorList>
    </citation>
    <scope>NUCLEOTIDE SEQUENCE</scope>
    <source>
        <strain evidence="7">VKM Ac-1958</strain>
    </source>
</reference>
<dbReference type="PANTHER" id="PTHR30250">
    <property type="entry name" value="PST FAMILY PREDICTED COLANIC ACID TRANSPORTER"/>
    <property type="match status" value="1"/>
</dbReference>
<feature type="transmembrane region" description="Helical" evidence="6">
    <location>
        <begin position="126"/>
        <end position="150"/>
    </location>
</feature>
<keyword evidence="3 6" id="KW-0812">Transmembrane</keyword>
<dbReference type="PANTHER" id="PTHR30250:SF11">
    <property type="entry name" value="O-ANTIGEN TRANSPORTER-RELATED"/>
    <property type="match status" value="1"/>
</dbReference>
<evidence type="ECO:0000313" key="8">
    <source>
        <dbReference type="Proteomes" id="UP001142325"/>
    </source>
</evidence>
<evidence type="ECO:0000256" key="4">
    <source>
        <dbReference type="ARBA" id="ARBA00022989"/>
    </source>
</evidence>
<gene>
    <name evidence="7" type="ORF">GCM10017596_02570</name>
</gene>
<evidence type="ECO:0000256" key="5">
    <source>
        <dbReference type="ARBA" id="ARBA00023136"/>
    </source>
</evidence>
<feature type="transmembrane region" description="Helical" evidence="6">
    <location>
        <begin position="316"/>
        <end position="337"/>
    </location>
</feature>
<feature type="transmembrane region" description="Helical" evidence="6">
    <location>
        <begin position="82"/>
        <end position="106"/>
    </location>
</feature>
<evidence type="ECO:0000256" key="6">
    <source>
        <dbReference type="SAM" id="Phobius"/>
    </source>
</evidence>
<comment type="subcellular location">
    <subcellularLocation>
        <location evidence="1">Cell membrane</location>
        <topology evidence="1">Multi-pass membrane protein</topology>
    </subcellularLocation>
</comment>
<evidence type="ECO:0000313" key="7">
    <source>
        <dbReference type="EMBL" id="GLK00542.1"/>
    </source>
</evidence>
<dbReference type="InterPro" id="IPR050833">
    <property type="entry name" value="Poly_Biosynth_Transport"/>
</dbReference>
<feature type="transmembrane region" description="Helical" evidence="6">
    <location>
        <begin position="462"/>
        <end position="483"/>
    </location>
</feature>
<sequence>MRSEGLARSGVVSLFGSAFAALAALVLTAIVGNALGADGTGLFFQAMGIFTILTQVLRLGTNSAIVRFLAEQRAFGRAGAEWRIVAYALIPVAVVSALASLAMWFFADALGSWLASPADAAALSDLLRAMAPFVIAGAVIGVLQIAARMLRGVTTFTLLQSVLLPASRLLTVAVAVTMVGAAAWGAFEAWLWPLPVWLVLTLAIVAGPLLRDFRRRRESIAATRPSALTFWKFTAPRSVSSGLETALEWSDVLIVAALASPAAAGVYAVLTRAVRAGGVVDKAMRVAVSPTISALLATQQRDEATRLHTRVVRAMLLLNWPFYLLLISMGSAVLAIFGEEFRSGWGPMALMAAAVMFQTACGMLQSILLQGGKSTWQMYNKSLALALSIGGNVLLVPLWGLWGAAVTWVGVVLVDNLIAAFQVHRGMGVQLEPLRLVPSMALPVAVFGGGGFAFTLWLGTGILALLLAVPVLCAVYGLVLWLLRERLQIVPLWRKVPVLGARA</sequence>
<feature type="transmembrane region" description="Helical" evidence="6">
    <location>
        <begin position="382"/>
        <end position="399"/>
    </location>
</feature>
<name>A0A9W6HQJ5_9MICO</name>
<reference evidence="7" key="1">
    <citation type="journal article" date="2014" name="Int. J. Syst. Evol. Microbiol.">
        <title>Complete genome sequence of Corynebacterium casei LMG S-19264T (=DSM 44701T), isolated from a smear-ripened cheese.</title>
        <authorList>
            <consortium name="US DOE Joint Genome Institute (JGI-PGF)"/>
            <person name="Walter F."/>
            <person name="Albersmeier A."/>
            <person name="Kalinowski J."/>
            <person name="Ruckert C."/>
        </authorList>
    </citation>
    <scope>NUCLEOTIDE SEQUENCE</scope>
    <source>
        <strain evidence="7">VKM Ac-1958</strain>
    </source>
</reference>
<organism evidence="7 8">
    <name type="scientific">Microbacterium keratanolyticum</name>
    <dbReference type="NCBI Taxonomy" id="67574"/>
    <lineage>
        <taxon>Bacteria</taxon>
        <taxon>Bacillati</taxon>
        <taxon>Actinomycetota</taxon>
        <taxon>Actinomycetes</taxon>
        <taxon>Micrococcales</taxon>
        <taxon>Microbacteriaceae</taxon>
        <taxon>Microbacterium</taxon>
    </lineage>
</organism>
<feature type="transmembrane region" description="Helical" evidence="6">
    <location>
        <begin position="436"/>
        <end position="456"/>
    </location>
</feature>
<feature type="transmembrane region" description="Helical" evidence="6">
    <location>
        <begin position="162"/>
        <end position="184"/>
    </location>
</feature>
<dbReference type="Pfam" id="PF01943">
    <property type="entry name" value="Polysacc_synt"/>
    <property type="match status" value="1"/>
</dbReference>
<dbReference type="GO" id="GO:0005886">
    <property type="term" value="C:plasma membrane"/>
    <property type="evidence" value="ECO:0007669"/>
    <property type="project" value="UniProtKB-SubCell"/>
</dbReference>
<proteinExistence type="predicted"/>
<evidence type="ECO:0000256" key="1">
    <source>
        <dbReference type="ARBA" id="ARBA00004651"/>
    </source>
</evidence>
<protein>
    <submittedName>
        <fullName evidence="7">Polysaccharide biosynthesis protein</fullName>
    </submittedName>
</protein>
<dbReference type="AlphaFoldDB" id="A0A9W6HQJ5"/>
<feature type="transmembrane region" description="Helical" evidence="6">
    <location>
        <begin position="12"/>
        <end position="36"/>
    </location>
</feature>
<keyword evidence="2" id="KW-1003">Cell membrane</keyword>
<keyword evidence="5 6" id="KW-0472">Membrane</keyword>
<feature type="transmembrane region" description="Helical" evidence="6">
    <location>
        <begin position="190"/>
        <end position="210"/>
    </location>
</feature>
<accession>A0A9W6HQJ5</accession>
<feature type="transmembrane region" description="Helical" evidence="6">
    <location>
        <begin position="405"/>
        <end position="424"/>
    </location>
</feature>
<feature type="transmembrane region" description="Helical" evidence="6">
    <location>
        <begin position="42"/>
        <end position="61"/>
    </location>
</feature>
<keyword evidence="4 6" id="KW-1133">Transmembrane helix</keyword>
<evidence type="ECO:0000256" key="3">
    <source>
        <dbReference type="ARBA" id="ARBA00022692"/>
    </source>
</evidence>
<comment type="caution">
    <text evidence="7">The sequence shown here is derived from an EMBL/GenBank/DDBJ whole genome shotgun (WGS) entry which is preliminary data.</text>
</comment>
<dbReference type="RefSeq" id="WP_204938258.1">
    <property type="nucleotide sequence ID" value="NZ_BAAAUM010000001.1"/>
</dbReference>